<dbReference type="SUPFAM" id="SSF51735">
    <property type="entry name" value="NAD(P)-binding Rossmann-fold domains"/>
    <property type="match status" value="1"/>
</dbReference>
<proteinExistence type="inferred from homology"/>
<dbReference type="AlphaFoldDB" id="A0AAV9N814"/>
<dbReference type="GeneID" id="89971350"/>
<evidence type="ECO:0000256" key="1">
    <source>
        <dbReference type="ARBA" id="ARBA00005725"/>
    </source>
</evidence>
<evidence type="ECO:0000313" key="6">
    <source>
        <dbReference type="Proteomes" id="UP001358417"/>
    </source>
</evidence>
<reference evidence="5 6" key="1">
    <citation type="submission" date="2023-08" db="EMBL/GenBank/DDBJ databases">
        <title>Black Yeasts Isolated from many extreme environments.</title>
        <authorList>
            <person name="Coleine C."/>
            <person name="Stajich J.E."/>
            <person name="Selbmann L."/>
        </authorList>
    </citation>
    <scope>NUCLEOTIDE SEQUENCE [LARGE SCALE GENOMIC DNA]</scope>
    <source>
        <strain evidence="5 6">CCFEE 5792</strain>
    </source>
</reference>
<keyword evidence="2" id="KW-0521">NADP</keyword>
<feature type="domain" description="NmrA-like" evidence="4">
    <location>
        <begin position="3"/>
        <end position="246"/>
    </location>
</feature>
<dbReference type="GO" id="GO:0016491">
    <property type="term" value="F:oxidoreductase activity"/>
    <property type="evidence" value="ECO:0007669"/>
    <property type="project" value="UniProtKB-KW"/>
</dbReference>
<keyword evidence="6" id="KW-1185">Reference proteome</keyword>
<dbReference type="EMBL" id="JAVRRD010000015">
    <property type="protein sequence ID" value="KAK5051504.1"/>
    <property type="molecule type" value="Genomic_DNA"/>
</dbReference>
<protein>
    <recommendedName>
        <fullName evidence="4">NmrA-like domain-containing protein</fullName>
    </recommendedName>
</protein>
<dbReference type="InterPro" id="IPR036291">
    <property type="entry name" value="NAD(P)-bd_dom_sf"/>
</dbReference>
<dbReference type="InterPro" id="IPR051609">
    <property type="entry name" value="NmrA/Isoflavone_reductase-like"/>
</dbReference>
<dbReference type="Pfam" id="PF05368">
    <property type="entry name" value="NmrA"/>
    <property type="match status" value="1"/>
</dbReference>
<dbReference type="Proteomes" id="UP001358417">
    <property type="component" value="Unassembled WGS sequence"/>
</dbReference>
<comment type="caution">
    <text evidence="5">The sequence shown here is derived from an EMBL/GenBank/DDBJ whole genome shotgun (WGS) entry which is preliminary data.</text>
</comment>
<accession>A0AAV9N814</accession>
<gene>
    <name evidence="5" type="ORF">LTR84_003156</name>
</gene>
<name>A0AAV9N814_9EURO</name>
<dbReference type="Gene3D" id="3.90.25.10">
    <property type="entry name" value="UDP-galactose 4-epimerase, domain 1"/>
    <property type="match status" value="1"/>
</dbReference>
<dbReference type="PANTHER" id="PTHR47706:SF4">
    <property type="entry name" value="NMRA-LIKE DOMAIN-CONTAINING PROTEIN"/>
    <property type="match status" value="1"/>
</dbReference>
<organism evidence="5 6">
    <name type="scientific">Exophiala bonariae</name>
    <dbReference type="NCBI Taxonomy" id="1690606"/>
    <lineage>
        <taxon>Eukaryota</taxon>
        <taxon>Fungi</taxon>
        <taxon>Dikarya</taxon>
        <taxon>Ascomycota</taxon>
        <taxon>Pezizomycotina</taxon>
        <taxon>Eurotiomycetes</taxon>
        <taxon>Chaetothyriomycetidae</taxon>
        <taxon>Chaetothyriales</taxon>
        <taxon>Herpotrichiellaceae</taxon>
        <taxon>Exophiala</taxon>
    </lineage>
</organism>
<dbReference type="PANTHER" id="PTHR47706">
    <property type="entry name" value="NMRA-LIKE FAMILY PROTEIN"/>
    <property type="match status" value="1"/>
</dbReference>
<sequence>MVKVAIAGGSGQVAREVIDALIATKKHEITILSRTEATSKTFPPAGTKWQAVDYSDIPSLTAALQGTHTVLSFIQLLSDPEQTAQKNLVDAAVGAGVKRFAPSEYGSKGTVDMPWWHGKEIVRGYLRAINEEEDVLEYTLFQPGLFLDYTAFPHKTSKYLDPLQTVWDFKNRRAIIVEGYEEAVMTLTTVADLAAIVALAVGYEGRWPTNGGIRGNRVTVSQIVEIGGRVRGAPFAVEKVRLDDLEAGELKTSWNLEAVHHAVAQEDAAALLKMVSIGVLTSCTKGAWDVSDELSSLFPDYQSTSIEDFHRGLWEGKRS</sequence>
<dbReference type="RefSeq" id="XP_064705731.1">
    <property type="nucleotide sequence ID" value="XM_064846751.1"/>
</dbReference>
<keyword evidence="3" id="KW-0560">Oxidoreductase</keyword>
<evidence type="ECO:0000256" key="2">
    <source>
        <dbReference type="ARBA" id="ARBA00022857"/>
    </source>
</evidence>
<dbReference type="InterPro" id="IPR008030">
    <property type="entry name" value="NmrA-like"/>
</dbReference>
<comment type="similarity">
    <text evidence="1">Belongs to the NmrA-type oxidoreductase family. Isoflavone reductase subfamily.</text>
</comment>
<evidence type="ECO:0000313" key="5">
    <source>
        <dbReference type="EMBL" id="KAK5051504.1"/>
    </source>
</evidence>
<evidence type="ECO:0000259" key="4">
    <source>
        <dbReference type="Pfam" id="PF05368"/>
    </source>
</evidence>
<evidence type="ECO:0000256" key="3">
    <source>
        <dbReference type="ARBA" id="ARBA00023002"/>
    </source>
</evidence>
<dbReference type="Gene3D" id="3.40.50.720">
    <property type="entry name" value="NAD(P)-binding Rossmann-like Domain"/>
    <property type="match status" value="1"/>
</dbReference>